<gene>
    <name evidence="2" type="ordered locus">VIT_05s0165g00170</name>
</gene>
<reference evidence="3" key="1">
    <citation type="journal article" date="2007" name="Nature">
        <title>The grapevine genome sequence suggests ancestral hexaploidization in major angiosperm phyla.</title>
        <authorList>
            <consortium name="The French-Italian Public Consortium for Grapevine Genome Characterization."/>
            <person name="Jaillon O."/>
            <person name="Aury J.-M."/>
            <person name="Noel B."/>
            <person name="Policriti A."/>
            <person name="Clepet C."/>
            <person name="Casagrande A."/>
            <person name="Choisne N."/>
            <person name="Aubourg S."/>
            <person name="Vitulo N."/>
            <person name="Jubin C."/>
            <person name="Vezzi A."/>
            <person name="Legeai F."/>
            <person name="Hugueney P."/>
            <person name="Dasilva C."/>
            <person name="Horner D."/>
            <person name="Mica E."/>
            <person name="Jublot D."/>
            <person name="Poulain J."/>
            <person name="Bruyere C."/>
            <person name="Billault A."/>
            <person name="Segurens B."/>
            <person name="Gouyvenoux M."/>
            <person name="Ugarte E."/>
            <person name="Cattonaro F."/>
            <person name="Anthouard V."/>
            <person name="Vico V."/>
            <person name="Del Fabbro C."/>
            <person name="Alaux M."/>
            <person name="Di Gaspero G."/>
            <person name="Dumas V."/>
            <person name="Felice N."/>
            <person name="Paillard S."/>
            <person name="Juman I."/>
            <person name="Moroldo M."/>
            <person name="Scalabrin S."/>
            <person name="Canaguier A."/>
            <person name="Le Clainche I."/>
            <person name="Malacrida G."/>
            <person name="Durand E."/>
            <person name="Pesole G."/>
            <person name="Laucou V."/>
            <person name="Chatelet P."/>
            <person name="Merdinoglu D."/>
            <person name="Delledonne M."/>
            <person name="Pezzotti M."/>
            <person name="Lecharny A."/>
            <person name="Scarpelli C."/>
            <person name="Artiguenave F."/>
            <person name="Pe M.E."/>
            <person name="Valle G."/>
            <person name="Morgante M."/>
            <person name="Caboche M."/>
            <person name="Adam-Blondon A.-F."/>
            <person name="Weissenbach J."/>
            <person name="Quetier F."/>
            <person name="Wincker P."/>
        </authorList>
    </citation>
    <scope>NUCLEOTIDE SEQUENCE [LARGE SCALE GENOMIC DNA]</scope>
    <source>
        <strain evidence="3">cv. Pinot noir / PN40024</strain>
    </source>
</reference>
<protein>
    <submittedName>
        <fullName evidence="2">Uncharacterized protein</fullName>
    </submittedName>
</protein>
<dbReference type="InterPro" id="IPR036770">
    <property type="entry name" value="Ankyrin_rpt-contain_sf"/>
</dbReference>
<dbReference type="Gene3D" id="1.25.40.20">
    <property type="entry name" value="Ankyrin repeat-containing domain"/>
    <property type="match status" value="1"/>
</dbReference>
<evidence type="ECO:0000256" key="1">
    <source>
        <dbReference type="SAM" id="SignalP"/>
    </source>
</evidence>
<dbReference type="Pfam" id="PF00023">
    <property type="entry name" value="Ank"/>
    <property type="match status" value="1"/>
</dbReference>
<keyword evidence="1" id="KW-0732">Signal</keyword>
<name>D7TLJ6_VITVI</name>
<keyword evidence="3" id="KW-1185">Reference proteome</keyword>
<proteinExistence type="predicted"/>
<dbReference type="Proteomes" id="UP000009183">
    <property type="component" value="Chromosome 5"/>
</dbReference>
<dbReference type="HOGENOM" id="CLU_1771438_0_0_1"/>
<feature type="chain" id="PRO_5003106125" evidence="1">
    <location>
        <begin position="19"/>
        <end position="147"/>
    </location>
</feature>
<accession>D7TLJ6</accession>
<evidence type="ECO:0000313" key="3">
    <source>
        <dbReference type="Proteomes" id="UP000009183"/>
    </source>
</evidence>
<dbReference type="SUPFAM" id="SSF140860">
    <property type="entry name" value="Pseudo ankyrin repeat-like"/>
    <property type="match status" value="1"/>
</dbReference>
<dbReference type="PaxDb" id="29760-VIT_05s0165g00170.t01"/>
<organism evidence="2 3">
    <name type="scientific">Vitis vinifera</name>
    <name type="common">Grape</name>
    <dbReference type="NCBI Taxonomy" id="29760"/>
    <lineage>
        <taxon>Eukaryota</taxon>
        <taxon>Viridiplantae</taxon>
        <taxon>Streptophyta</taxon>
        <taxon>Embryophyta</taxon>
        <taxon>Tracheophyta</taxon>
        <taxon>Spermatophyta</taxon>
        <taxon>Magnoliopsida</taxon>
        <taxon>eudicotyledons</taxon>
        <taxon>Gunneridae</taxon>
        <taxon>Pentapetalae</taxon>
        <taxon>rosids</taxon>
        <taxon>Vitales</taxon>
        <taxon>Vitaceae</taxon>
        <taxon>Viteae</taxon>
        <taxon>Vitis</taxon>
    </lineage>
</organism>
<dbReference type="OrthoDB" id="1847170at2759"/>
<feature type="signal peptide" evidence="1">
    <location>
        <begin position="1"/>
        <end position="18"/>
    </location>
</feature>
<dbReference type="AlphaFoldDB" id="D7TLJ6"/>
<evidence type="ECO:0000313" key="2">
    <source>
        <dbReference type="EMBL" id="CBI31369.3"/>
    </source>
</evidence>
<dbReference type="EMBL" id="FN595997">
    <property type="protein sequence ID" value="CBI31369.3"/>
    <property type="molecule type" value="Genomic_DNA"/>
</dbReference>
<sequence>MTIWDHIFCGCIWPGSFCCCNIMLRGGGLWCCERFDPSREAVGLKPLMDPSTSTSSHALELQNLNSVPSGNQENVTCMDPEIYVAAAEGDTDILKRMPSADLQFQLTPNHNTVLHIAAQFGQLNCFVWIIQHYSADSLQINYQKNFS</sequence>
<dbReference type="InParanoid" id="D7TLJ6"/>
<dbReference type="InterPro" id="IPR002110">
    <property type="entry name" value="Ankyrin_rpt"/>
</dbReference>